<proteinExistence type="inferred from homology"/>
<feature type="non-terminal residue" evidence="11">
    <location>
        <position position="547"/>
    </location>
</feature>
<dbReference type="PANTHER" id="PTHR45973">
    <property type="entry name" value="PROTEIN PHOSPHATASE 1 REGULATORY SUBUNIT SDS22-RELATED"/>
    <property type="match status" value="1"/>
</dbReference>
<protein>
    <recommendedName>
        <fullName evidence="8">Dynein axonemal assembly factor 1 homolog</fullName>
    </recommendedName>
</protein>
<gene>
    <name evidence="11" type="primary">LOC106470773</name>
</gene>
<dbReference type="InterPro" id="IPR050576">
    <property type="entry name" value="Cilia_flagella_integrity"/>
</dbReference>
<evidence type="ECO:0000256" key="5">
    <source>
        <dbReference type="ARBA" id="ARBA00022737"/>
    </source>
</evidence>
<dbReference type="Gene3D" id="3.80.10.10">
    <property type="entry name" value="Ribonuclease Inhibitor"/>
    <property type="match status" value="2"/>
</dbReference>
<keyword evidence="10" id="KW-1185">Reference proteome</keyword>
<keyword evidence="7" id="KW-0966">Cell projection</keyword>
<evidence type="ECO:0000256" key="9">
    <source>
        <dbReference type="SAM" id="MobiDB-lite"/>
    </source>
</evidence>
<organism evidence="10 11">
    <name type="scientific">Limulus polyphemus</name>
    <name type="common">Atlantic horseshoe crab</name>
    <dbReference type="NCBI Taxonomy" id="6850"/>
    <lineage>
        <taxon>Eukaryota</taxon>
        <taxon>Metazoa</taxon>
        <taxon>Ecdysozoa</taxon>
        <taxon>Arthropoda</taxon>
        <taxon>Chelicerata</taxon>
        <taxon>Merostomata</taxon>
        <taxon>Xiphosura</taxon>
        <taxon>Limulidae</taxon>
        <taxon>Limulus</taxon>
    </lineage>
</organism>
<evidence type="ECO:0000313" key="10">
    <source>
        <dbReference type="Proteomes" id="UP000694941"/>
    </source>
</evidence>
<sequence>MPSIKKQDLTENEKFPRMTKAYLHKLCKELKLYATPYLNDTLYLHYKGFGKIENLEEYTGLKCLWLECNGIRQIENLDHLKELRCLFLNQNLISKVENLEGLDKLNTLNLSNNSITCIDNLSCLPELHTLQISHNRLTSVDDVEHLKDCHNISVLDLSHNRLDDTKILDVLGAMKSLRVLNLMGNPVIRNIKNYRKCCIINMKTLMYLDDRPVFDKERACVEAWAQGGREAEIKERQFWVQKERERIERSVQALYDLRKEKEADQSKKGSCEDHQPFDVEPSPAHNIITSRDLLTPKDTPHAATSKVGSENDIPDLEFVETAVGISSVLCDQSTDTSFGDDSVVVGDLTTKNHTVVEENRDVPQISADTSWKVDYNNQNEGENSNSLETLNVNQDTSSVVVGDLTTKNHTVVEENRDVPQMSVDTSCKVDYNNQNKGENSNSLETLNVNQDTSSVDNKDVVSSSLCLLNNSENIDSNIRKQVTEGDEQKLFVNYDKPSQHDSRKKMDFKKCLTKRHEETGPMREIPEEGEIEIITLEPETRNKNKTQ</sequence>
<dbReference type="InterPro" id="IPR001611">
    <property type="entry name" value="Leu-rich_rpt"/>
</dbReference>
<dbReference type="PROSITE" id="PS51450">
    <property type="entry name" value="LRR"/>
    <property type="match status" value="5"/>
</dbReference>
<dbReference type="Proteomes" id="UP000694941">
    <property type="component" value="Unplaced"/>
</dbReference>
<dbReference type="SMART" id="SM00365">
    <property type="entry name" value="LRR_SD22"/>
    <property type="match status" value="5"/>
</dbReference>
<feature type="region of interest" description="Disordered" evidence="9">
    <location>
        <begin position="264"/>
        <end position="309"/>
    </location>
</feature>
<keyword evidence="6" id="KW-0969">Cilium</keyword>
<dbReference type="GeneID" id="106470773"/>
<evidence type="ECO:0000256" key="4">
    <source>
        <dbReference type="ARBA" id="ARBA00022614"/>
    </source>
</evidence>
<dbReference type="PANTHER" id="PTHR45973:SF9">
    <property type="entry name" value="LEUCINE-RICH REPEAT-CONTAINING PROTEIN 46"/>
    <property type="match status" value="1"/>
</dbReference>
<evidence type="ECO:0000256" key="2">
    <source>
        <dbReference type="ARBA" id="ARBA00004138"/>
    </source>
</evidence>
<evidence type="ECO:0000256" key="1">
    <source>
        <dbReference type="ARBA" id="ARBA00003843"/>
    </source>
</evidence>
<dbReference type="SUPFAM" id="SSF52075">
    <property type="entry name" value="Outer arm dynein light chain 1"/>
    <property type="match status" value="1"/>
</dbReference>
<keyword evidence="5" id="KW-0677">Repeat</keyword>
<reference evidence="11" key="1">
    <citation type="submission" date="2025-08" db="UniProtKB">
        <authorList>
            <consortium name="RefSeq"/>
        </authorList>
    </citation>
    <scope>IDENTIFICATION</scope>
    <source>
        <tissue evidence="11">Muscle</tissue>
    </source>
</reference>
<name>A0ABM1TGW2_LIMPO</name>
<evidence type="ECO:0000256" key="6">
    <source>
        <dbReference type="ARBA" id="ARBA00023069"/>
    </source>
</evidence>
<dbReference type="InterPro" id="IPR032675">
    <property type="entry name" value="LRR_dom_sf"/>
</dbReference>
<evidence type="ECO:0000256" key="8">
    <source>
        <dbReference type="ARBA" id="ARBA00024433"/>
    </source>
</evidence>
<evidence type="ECO:0000256" key="3">
    <source>
        <dbReference type="ARBA" id="ARBA00006453"/>
    </source>
</evidence>
<comment type="function">
    <text evidence="1">Cilium-specific protein required for cilia structures.</text>
</comment>
<comment type="subcellular location">
    <subcellularLocation>
        <location evidence="2">Cell projection</location>
        <location evidence="2">Cilium</location>
    </subcellularLocation>
</comment>
<dbReference type="Pfam" id="PF14580">
    <property type="entry name" value="LRR_9"/>
    <property type="match status" value="1"/>
</dbReference>
<evidence type="ECO:0000256" key="7">
    <source>
        <dbReference type="ARBA" id="ARBA00023273"/>
    </source>
</evidence>
<dbReference type="RefSeq" id="XP_022255118.1">
    <property type="nucleotide sequence ID" value="XM_022399410.1"/>
</dbReference>
<keyword evidence="4" id="KW-0433">Leucine-rich repeat</keyword>
<feature type="compositionally biased region" description="Basic and acidic residues" evidence="9">
    <location>
        <begin position="264"/>
        <end position="277"/>
    </location>
</feature>
<accession>A0ABM1TGW2</accession>
<evidence type="ECO:0000313" key="11">
    <source>
        <dbReference type="RefSeq" id="XP_022255118.1"/>
    </source>
</evidence>
<comment type="similarity">
    <text evidence="3">Belongs to the DNAAF1 family.</text>
</comment>